<keyword evidence="6" id="KW-1185">Reference proteome</keyword>
<accession>A0A0E9LTV0</accession>
<evidence type="ECO:0000313" key="6">
    <source>
        <dbReference type="Proteomes" id="UP000032900"/>
    </source>
</evidence>
<dbReference type="InterPro" id="IPR036291">
    <property type="entry name" value="NAD(P)-bd_dom_sf"/>
</dbReference>
<dbReference type="Pfam" id="PF02894">
    <property type="entry name" value="GFO_IDH_MocA_C"/>
    <property type="match status" value="1"/>
</dbReference>
<evidence type="ECO:0000256" key="1">
    <source>
        <dbReference type="ARBA" id="ARBA00010928"/>
    </source>
</evidence>
<organism evidence="5 6">
    <name type="scientific">Geofilum rubicundum JCM 15548</name>
    <dbReference type="NCBI Taxonomy" id="1236989"/>
    <lineage>
        <taxon>Bacteria</taxon>
        <taxon>Pseudomonadati</taxon>
        <taxon>Bacteroidota</taxon>
        <taxon>Bacteroidia</taxon>
        <taxon>Marinilabiliales</taxon>
        <taxon>Marinilabiliaceae</taxon>
        <taxon>Geofilum</taxon>
    </lineage>
</organism>
<reference evidence="5 6" key="1">
    <citation type="journal article" date="2015" name="Microbes Environ.">
        <title>Distribution and evolution of nitrogen fixation genes in the phylum bacteroidetes.</title>
        <authorList>
            <person name="Inoue J."/>
            <person name="Oshima K."/>
            <person name="Suda W."/>
            <person name="Sakamoto M."/>
            <person name="Iino T."/>
            <person name="Noda S."/>
            <person name="Hongoh Y."/>
            <person name="Hattori M."/>
            <person name="Ohkuma M."/>
        </authorList>
    </citation>
    <scope>NUCLEOTIDE SEQUENCE [LARGE SCALE GENOMIC DNA]</scope>
    <source>
        <strain evidence="5">JCM 15548</strain>
    </source>
</reference>
<dbReference type="GO" id="GO:0016491">
    <property type="term" value="F:oxidoreductase activity"/>
    <property type="evidence" value="ECO:0007669"/>
    <property type="project" value="UniProtKB-KW"/>
</dbReference>
<protein>
    <submittedName>
        <fullName evidence="5">Probable oxidoreductase</fullName>
    </submittedName>
</protein>
<dbReference type="GO" id="GO:0000166">
    <property type="term" value="F:nucleotide binding"/>
    <property type="evidence" value="ECO:0007669"/>
    <property type="project" value="InterPro"/>
</dbReference>
<dbReference type="Gene3D" id="3.40.50.720">
    <property type="entry name" value="NAD(P)-binding Rossmann-like Domain"/>
    <property type="match status" value="1"/>
</dbReference>
<keyword evidence="2" id="KW-0560">Oxidoreductase</keyword>
<dbReference type="PANTHER" id="PTHR43708:SF5">
    <property type="entry name" value="CONSERVED EXPRESSED OXIDOREDUCTASE (EUROFUNG)-RELATED"/>
    <property type="match status" value="1"/>
</dbReference>
<comment type="similarity">
    <text evidence="1">Belongs to the Gfo/Idh/MocA family.</text>
</comment>
<evidence type="ECO:0000259" key="4">
    <source>
        <dbReference type="Pfam" id="PF02894"/>
    </source>
</evidence>
<proteinExistence type="inferred from homology"/>
<evidence type="ECO:0000313" key="5">
    <source>
        <dbReference type="EMBL" id="GAO28684.1"/>
    </source>
</evidence>
<gene>
    <name evidence="5" type="ORF">JCM15548_1807</name>
</gene>
<dbReference type="Pfam" id="PF01408">
    <property type="entry name" value="GFO_IDH_MocA"/>
    <property type="match status" value="1"/>
</dbReference>
<dbReference type="InterPro" id="IPR004104">
    <property type="entry name" value="Gfo/Idh/MocA-like_OxRdtase_C"/>
</dbReference>
<dbReference type="EMBL" id="BAZW01000004">
    <property type="protein sequence ID" value="GAO28684.1"/>
    <property type="molecule type" value="Genomic_DNA"/>
</dbReference>
<feature type="domain" description="Gfo/Idh/MocA-like oxidoreductase C-terminal" evidence="4">
    <location>
        <begin position="136"/>
        <end position="341"/>
    </location>
</feature>
<dbReference type="Proteomes" id="UP000032900">
    <property type="component" value="Unassembled WGS sequence"/>
</dbReference>
<dbReference type="PANTHER" id="PTHR43708">
    <property type="entry name" value="CONSERVED EXPRESSED OXIDOREDUCTASE (EUROFUNG)"/>
    <property type="match status" value="1"/>
</dbReference>
<dbReference type="InterPro" id="IPR000683">
    <property type="entry name" value="Gfo/Idh/MocA-like_OxRdtase_N"/>
</dbReference>
<evidence type="ECO:0000256" key="2">
    <source>
        <dbReference type="ARBA" id="ARBA00023002"/>
    </source>
</evidence>
<sequence length="349" mass="39163">MGQAIKTALVSYGMSGKVFHAPLLKANGGFEVVKVMQRSTSTALEVFPDACIVQTFEELLNDAEIELVIVNTPDDLHYKQAKAALEAGKHVVVEKPFVQSVKQGEELIQLAKANNLTLTVFQNRRWDNSFLTVQKVLAENMLGRLVEFEARYNRYRTFVQESWKEERQRGTGILHNLGAHLIDQALLLFGMPQGVSARLLALRDGSDVDDHFDLRLIYAGLSVTLKAGYLVREDTPSYMLHGVKGSYVKYGLDPQEEALKKGMWPDGENWGTDPEELWGWLNSDVNNIHFKGKVETLPGNYGLFYSNLHEVIRKNAKVLVLPSEALNVVRIIEAAMQSNSDHCTVFLKS</sequence>
<dbReference type="OrthoDB" id="9815825at2"/>
<dbReference type="AlphaFoldDB" id="A0A0E9LTV0"/>
<dbReference type="SUPFAM" id="SSF51735">
    <property type="entry name" value="NAD(P)-binding Rossmann-fold domains"/>
    <property type="match status" value="1"/>
</dbReference>
<dbReference type="STRING" id="1236989.JCM15548_1807"/>
<comment type="caution">
    <text evidence="5">The sequence shown here is derived from an EMBL/GenBank/DDBJ whole genome shotgun (WGS) entry which is preliminary data.</text>
</comment>
<dbReference type="InterPro" id="IPR051317">
    <property type="entry name" value="Gfo/Idh/MocA_oxidoreduct"/>
</dbReference>
<dbReference type="Gene3D" id="3.30.360.10">
    <property type="entry name" value="Dihydrodipicolinate Reductase, domain 2"/>
    <property type="match status" value="1"/>
</dbReference>
<evidence type="ECO:0000259" key="3">
    <source>
        <dbReference type="Pfam" id="PF01408"/>
    </source>
</evidence>
<feature type="domain" description="Gfo/Idh/MocA-like oxidoreductase N-terminal" evidence="3">
    <location>
        <begin position="5"/>
        <end position="120"/>
    </location>
</feature>
<name>A0A0E9LTV0_9BACT</name>